<feature type="transmembrane region" description="Helical" evidence="1">
    <location>
        <begin position="52"/>
        <end position="77"/>
    </location>
</feature>
<proteinExistence type="predicted"/>
<dbReference type="EMBL" id="JBAMMX010000004">
    <property type="protein sequence ID" value="KAK6943094.1"/>
    <property type="molecule type" value="Genomic_DNA"/>
</dbReference>
<organism evidence="2 3">
    <name type="scientific">Dillenia turbinata</name>
    <dbReference type="NCBI Taxonomy" id="194707"/>
    <lineage>
        <taxon>Eukaryota</taxon>
        <taxon>Viridiplantae</taxon>
        <taxon>Streptophyta</taxon>
        <taxon>Embryophyta</taxon>
        <taxon>Tracheophyta</taxon>
        <taxon>Spermatophyta</taxon>
        <taxon>Magnoliopsida</taxon>
        <taxon>eudicotyledons</taxon>
        <taxon>Gunneridae</taxon>
        <taxon>Pentapetalae</taxon>
        <taxon>Dilleniales</taxon>
        <taxon>Dilleniaceae</taxon>
        <taxon>Dillenia</taxon>
    </lineage>
</organism>
<dbReference type="InterPro" id="IPR034294">
    <property type="entry name" value="Aquaporin_transptr"/>
</dbReference>
<keyword evidence="1" id="KW-0812">Transmembrane</keyword>
<dbReference type="PANTHER" id="PTHR45687">
    <property type="entry name" value="AQUAPORIN OR AQUAGLYCEROPORIN RELATED"/>
    <property type="match status" value="1"/>
</dbReference>
<name>A0AAN8ZJ22_9MAGN</name>
<evidence type="ECO:0000313" key="3">
    <source>
        <dbReference type="Proteomes" id="UP001370490"/>
    </source>
</evidence>
<evidence type="ECO:0000256" key="1">
    <source>
        <dbReference type="SAM" id="Phobius"/>
    </source>
</evidence>
<gene>
    <name evidence="2" type="ORF">RJ641_028471</name>
</gene>
<keyword evidence="1" id="KW-0472">Membrane</keyword>
<accession>A0AAN8ZJ22</accession>
<keyword evidence="3" id="KW-1185">Reference proteome</keyword>
<keyword evidence="1" id="KW-1133">Transmembrane helix</keyword>
<dbReference type="AlphaFoldDB" id="A0AAN8ZJ22"/>
<reference evidence="2 3" key="1">
    <citation type="submission" date="2023-12" db="EMBL/GenBank/DDBJ databases">
        <title>A high-quality genome assembly for Dillenia turbinata (Dilleniales).</title>
        <authorList>
            <person name="Chanderbali A."/>
        </authorList>
    </citation>
    <scope>NUCLEOTIDE SEQUENCE [LARGE SCALE GENOMIC DNA]</scope>
    <source>
        <strain evidence="2">LSX21</strain>
        <tissue evidence="2">Leaf</tissue>
    </source>
</reference>
<dbReference type="Proteomes" id="UP001370490">
    <property type="component" value="Unassembled WGS sequence"/>
</dbReference>
<sequence length="85" mass="9646">MENIEEDVQSGTNRYAEVQAIGTAAQTMMEDKDYKEPPAAPLFEPTELSSWAFYRAGFVGFLHNSILYITVLTVMGVQKSPRMYY</sequence>
<evidence type="ECO:0000313" key="2">
    <source>
        <dbReference type="EMBL" id="KAK6943094.1"/>
    </source>
</evidence>
<comment type="caution">
    <text evidence="2">The sequence shown here is derived from an EMBL/GenBank/DDBJ whole genome shotgun (WGS) entry which is preliminary data.</text>
</comment>
<protein>
    <submittedName>
        <fullName evidence="2">Uncharacterized protein</fullName>
    </submittedName>
</protein>